<dbReference type="InterPro" id="IPR023834">
    <property type="entry name" value="T7SS_pept_S8A_mycosin"/>
</dbReference>
<dbReference type="InterPro" id="IPR015500">
    <property type="entry name" value="Peptidase_S8_subtilisin-rel"/>
</dbReference>
<comment type="caution">
    <text evidence="14">The sequence shown here is derived from an EMBL/GenBank/DDBJ whole genome shotgun (WGS) entry which is preliminary data.</text>
</comment>
<dbReference type="PRINTS" id="PR00723">
    <property type="entry name" value="SUBTILISIN"/>
</dbReference>
<dbReference type="PROSITE" id="PS00136">
    <property type="entry name" value="SUBTILASE_ASP"/>
    <property type="match status" value="1"/>
</dbReference>
<keyword evidence="3" id="KW-1003">Cell membrane</keyword>
<sequence length="486" mass="49685">MAPQAHADSTRSQQWHLDAMHAEEMWRTSTGQGITVAVIDTGVDPANPDLKGRILDGKDLAPAERPGDEHTDYNGHGTGMAGLIAGTGAYGGGKGAFGLAPGVKILPVRMPAPSDINGFAGPSYLSKAIRYAADSGAQVINISMTERLNSPELADAVKYALSHGSLIFAGVGNDGAKGNPVEYPAATPGVVGVAAVGKNLRRTSESEFGQQVDMAAPGDEMVHACGGRTGLCKGHGTSDSTALASASAALIWSKHPTWTNNQVLRVMLNTIGGPTDGAKRNDSIGYGIVRPRIALKDPGDPGPADVYPLPDLAAAASPSPSPKSSDPKGGSGSVPDKNTPAPSAAKDDGDGGSGKLWTALGAGAVVVLGGAAVAFVLVRRQRSAGRLSREQAATAATAYLNTVAYPDRAGTVTALPATGTPYAYGWTFQFDFAPYPQTTTPTNASSAYVIVVPHSGATPHFPPAHLPTAQYMEMCAAGVQPSVQSS</sequence>
<feature type="domain" description="Peptidase S8/S53" evidence="13">
    <location>
        <begin position="31"/>
        <end position="287"/>
    </location>
</feature>
<dbReference type="PROSITE" id="PS51892">
    <property type="entry name" value="SUBTILASE"/>
    <property type="match status" value="1"/>
</dbReference>
<organism evidence="14 15">
    <name type="scientific">Streptomyces similanensis</name>
    <dbReference type="NCBI Taxonomy" id="1274988"/>
    <lineage>
        <taxon>Bacteria</taxon>
        <taxon>Bacillati</taxon>
        <taxon>Actinomycetota</taxon>
        <taxon>Actinomycetes</taxon>
        <taxon>Kitasatosporales</taxon>
        <taxon>Streptomycetaceae</taxon>
        <taxon>Streptomyces</taxon>
    </lineage>
</organism>
<keyword evidence="9 12" id="KW-0472">Membrane</keyword>
<dbReference type="Proteomes" id="UP001500124">
    <property type="component" value="Unassembled WGS sequence"/>
</dbReference>
<gene>
    <name evidence="14" type="primary">mycP_3</name>
    <name evidence="14" type="ORF">GCM10023336_51410</name>
</gene>
<feature type="compositionally biased region" description="Low complexity" evidence="11">
    <location>
        <begin position="308"/>
        <end position="328"/>
    </location>
</feature>
<dbReference type="InterPro" id="IPR000209">
    <property type="entry name" value="Peptidase_S8/S53_dom"/>
</dbReference>
<accession>A0ABP9KZA0</accession>
<proteinExistence type="inferred from homology"/>
<dbReference type="InterPro" id="IPR036852">
    <property type="entry name" value="Peptidase_S8/S53_dom_sf"/>
</dbReference>
<dbReference type="GO" id="GO:0006508">
    <property type="term" value="P:proteolysis"/>
    <property type="evidence" value="ECO:0007669"/>
    <property type="project" value="UniProtKB-KW"/>
</dbReference>
<evidence type="ECO:0000256" key="7">
    <source>
        <dbReference type="ARBA" id="ARBA00022825"/>
    </source>
</evidence>
<evidence type="ECO:0000313" key="15">
    <source>
        <dbReference type="Proteomes" id="UP001500124"/>
    </source>
</evidence>
<feature type="active site" description="Charge relay system" evidence="10">
    <location>
        <position position="40"/>
    </location>
</feature>
<comment type="subcellular location">
    <subcellularLocation>
        <location evidence="1">Cell membrane</location>
        <topology evidence="1">Single-pass membrane protein</topology>
    </subcellularLocation>
</comment>
<dbReference type="Pfam" id="PF00082">
    <property type="entry name" value="Peptidase_S8"/>
    <property type="match status" value="1"/>
</dbReference>
<keyword evidence="6 10" id="KW-0378">Hydrolase</keyword>
<evidence type="ECO:0000256" key="8">
    <source>
        <dbReference type="ARBA" id="ARBA00022989"/>
    </source>
</evidence>
<evidence type="ECO:0000256" key="4">
    <source>
        <dbReference type="ARBA" id="ARBA00022670"/>
    </source>
</evidence>
<reference evidence="15" key="1">
    <citation type="journal article" date="2019" name="Int. J. Syst. Evol. Microbiol.">
        <title>The Global Catalogue of Microorganisms (GCM) 10K type strain sequencing project: providing services to taxonomists for standard genome sequencing and annotation.</title>
        <authorList>
            <consortium name="The Broad Institute Genomics Platform"/>
            <consortium name="The Broad Institute Genome Sequencing Center for Infectious Disease"/>
            <person name="Wu L."/>
            <person name="Ma J."/>
        </authorList>
    </citation>
    <scope>NUCLEOTIDE SEQUENCE [LARGE SCALE GENOMIC DNA]</scope>
    <source>
        <strain evidence="15">JCM 18410</strain>
    </source>
</reference>
<dbReference type="Gene3D" id="3.40.50.200">
    <property type="entry name" value="Peptidase S8/S53 domain"/>
    <property type="match status" value="1"/>
</dbReference>
<feature type="active site" description="Charge relay system" evidence="10">
    <location>
        <position position="76"/>
    </location>
</feature>
<dbReference type="PANTHER" id="PTHR43806">
    <property type="entry name" value="PEPTIDASE S8"/>
    <property type="match status" value="1"/>
</dbReference>
<dbReference type="EMBL" id="BAABKC010000079">
    <property type="protein sequence ID" value="GAA5068347.1"/>
    <property type="molecule type" value="Genomic_DNA"/>
</dbReference>
<evidence type="ECO:0000256" key="9">
    <source>
        <dbReference type="ARBA" id="ARBA00023136"/>
    </source>
</evidence>
<keyword evidence="4 10" id="KW-0645">Protease</keyword>
<keyword evidence="7 10" id="KW-0720">Serine protease</keyword>
<dbReference type="NCBIfam" id="TIGR03921">
    <property type="entry name" value="T7SS_mycosin"/>
    <property type="match status" value="1"/>
</dbReference>
<evidence type="ECO:0000256" key="12">
    <source>
        <dbReference type="SAM" id="Phobius"/>
    </source>
</evidence>
<feature type="region of interest" description="Disordered" evidence="11">
    <location>
        <begin position="293"/>
        <end position="351"/>
    </location>
</feature>
<dbReference type="SUPFAM" id="SSF52743">
    <property type="entry name" value="Subtilisin-like"/>
    <property type="match status" value="1"/>
</dbReference>
<comment type="similarity">
    <text evidence="2 10">Belongs to the peptidase S8 family.</text>
</comment>
<keyword evidence="8 12" id="KW-1133">Transmembrane helix</keyword>
<feature type="active site" description="Charge relay system" evidence="10">
    <location>
        <position position="238"/>
    </location>
</feature>
<dbReference type="InterPro" id="IPR023827">
    <property type="entry name" value="Peptidase_S8_Asp-AS"/>
</dbReference>
<evidence type="ECO:0000256" key="10">
    <source>
        <dbReference type="PROSITE-ProRule" id="PRU01240"/>
    </source>
</evidence>
<evidence type="ECO:0000256" key="11">
    <source>
        <dbReference type="SAM" id="MobiDB-lite"/>
    </source>
</evidence>
<feature type="transmembrane region" description="Helical" evidence="12">
    <location>
        <begin position="356"/>
        <end position="378"/>
    </location>
</feature>
<evidence type="ECO:0000313" key="14">
    <source>
        <dbReference type="EMBL" id="GAA5068347.1"/>
    </source>
</evidence>
<dbReference type="PANTHER" id="PTHR43806:SF11">
    <property type="entry name" value="CEREVISIN-RELATED"/>
    <property type="match status" value="1"/>
</dbReference>
<name>A0ABP9KZA0_9ACTN</name>
<protein>
    <submittedName>
        <fullName evidence="14">Type VII secretion-associated serine protease mycosin</fullName>
    </submittedName>
</protein>
<evidence type="ECO:0000259" key="13">
    <source>
        <dbReference type="Pfam" id="PF00082"/>
    </source>
</evidence>
<evidence type="ECO:0000256" key="2">
    <source>
        <dbReference type="ARBA" id="ARBA00011073"/>
    </source>
</evidence>
<keyword evidence="15" id="KW-1185">Reference proteome</keyword>
<evidence type="ECO:0000256" key="3">
    <source>
        <dbReference type="ARBA" id="ARBA00022475"/>
    </source>
</evidence>
<evidence type="ECO:0000256" key="6">
    <source>
        <dbReference type="ARBA" id="ARBA00022801"/>
    </source>
</evidence>
<keyword evidence="5 12" id="KW-0812">Transmembrane</keyword>
<evidence type="ECO:0000256" key="5">
    <source>
        <dbReference type="ARBA" id="ARBA00022692"/>
    </source>
</evidence>
<dbReference type="InterPro" id="IPR050131">
    <property type="entry name" value="Peptidase_S8_subtilisin-like"/>
</dbReference>
<evidence type="ECO:0000256" key="1">
    <source>
        <dbReference type="ARBA" id="ARBA00004162"/>
    </source>
</evidence>
<dbReference type="GO" id="GO:0008233">
    <property type="term" value="F:peptidase activity"/>
    <property type="evidence" value="ECO:0007669"/>
    <property type="project" value="UniProtKB-KW"/>
</dbReference>